<dbReference type="GO" id="GO:0016757">
    <property type="term" value="F:glycosyltransferase activity"/>
    <property type="evidence" value="ECO:0007669"/>
    <property type="project" value="UniProtKB-KW"/>
</dbReference>
<dbReference type="EC" id="2.4.-.-" evidence="2"/>
<accession>A0ABY9Y5E6</accession>
<evidence type="ECO:0000259" key="1">
    <source>
        <dbReference type="Pfam" id="PF00535"/>
    </source>
</evidence>
<reference evidence="2 3" key="1">
    <citation type="submission" date="2023-09" db="EMBL/GenBank/DDBJ databases">
        <title>Thalassobella suaedae gen. nov., sp. nov., a marine bacterium of the family Flavobacteriaceae isolated from a halophyte Suaeda japonica.</title>
        <authorList>
            <person name="Lee S.Y."/>
            <person name="Hwang C.Y."/>
        </authorList>
    </citation>
    <scope>NUCLEOTIDE SEQUENCE [LARGE SCALE GENOMIC DNA]</scope>
    <source>
        <strain evidence="2 3">HL-DH10</strain>
    </source>
</reference>
<dbReference type="PANTHER" id="PTHR43685">
    <property type="entry name" value="GLYCOSYLTRANSFERASE"/>
    <property type="match status" value="1"/>
</dbReference>
<dbReference type="InterPro" id="IPR001173">
    <property type="entry name" value="Glyco_trans_2-like"/>
</dbReference>
<dbReference type="RefSeq" id="WP_415862998.1">
    <property type="nucleotide sequence ID" value="NZ_CP134536.1"/>
</dbReference>
<proteinExistence type="predicted"/>
<dbReference type="InterPro" id="IPR029044">
    <property type="entry name" value="Nucleotide-diphossugar_trans"/>
</dbReference>
<dbReference type="EMBL" id="CP134536">
    <property type="protein sequence ID" value="WNH13019.1"/>
    <property type="molecule type" value="Genomic_DNA"/>
</dbReference>
<evidence type="ECO:0000313" key="3">
    <source>
        <dbReference type="Proteomes" id="UP001303407"/>
    </source>
</evidence>
<keyword evidence="2" id="KW-0808">Transferase</keyword>
<dbReference type="PANTHER" id="PTHR43685:SF2">
    <property type="entry name" value="GLYCOSYLTRANSFERASE 2-LIKE DOMAIN-CONTAINING PROTEIN"/>
    <property type="match status" value="1"/>
</dbReference>
<evidence type="ECO:0000313" key="2">
    <source>
        <dbReference type="EMBL" id="WNH13019.1"/>
    </source>
</evidence>
<name>A0ABY9Y5E6_9FLAO</name>
<gene>
    <name evidence="2" type="ORF">RHP49_01910</name>
</gene>
<dbReference type="Pfam" id="PF00535">
    <property type="entry name" value="Glycos_transf_2"/>
    <property type="match status" value="1"/>
</dbReference>
<organism evidence="2 3">
    <name type="scientific">Thalassobellus suaedae</name>
    <dbReference type="NCBI Taxonomy" id="3074124"/>
    <lineage>
        <taxon>Bacteria</taxon>
        <taxon>Pseudomonadati</taxon>
        <taxon>Bacteroidota</taxon>
        <taxon>Flavobacteriia</taxon>
        <taxon>Flavobacteriales</taxon>
        <taxon>Flavobacteriaceae</taxon>
        <taxon>Thalassobellus</taxon>
    </lineage>
</organism>
<feature type="domain" description="Glycosyltransferase 2-like" evidence="1">
    <location>
        <begin position="3"/>
        <end position="146"/>
    </location>
</feature>
<dbReference type="Gene3D" id="3.90.550.10">
    <property type="entry name" value="Spore Coat Polysaccharide Biosynthesis Protein SpsA, Chain A"/>
    <property type="match status" value="1"/>
</dbReference>
<sequence length="300" mass="35054">MLSILIPTYNYNVYPLAFQLEQQALDANIVFEIICFDDGSTNAKTIKENEKINTLENSSFIALDVNIGRSKIRNSLASKANFEWLLFLDADTMPVSNLFISNYLSALHKQSKIIYGGILYKQKTPPNNQVLRWIYGKNREALSKTLRNKNPYLRFLTLSFLIHKNVFKKVAFNEDIPNLRHEDTLFALDLKREMINIAHIDNPVYHLGLETNKQFLQKSLQSVKAISIFVNQGLMPYNATLITKIHHYTNKIHLNHVLKHLYLNKKIREYFESQLLSREPSLFLFDLYRLSYFCSLKKQE</sequence>
<keyword evidence="2" id="KW-0328">Glycosyltransferase</keyword>
<dbReference type="CDD" id="cd00761">
    <property type="entry name" value="Glyco_tranf_GTA_type"/>
    <property type="match status" value="1"/>
</dbReference>
<dbReference type="Proteomes" id="UP001303407">
    <property type="component" value="Chromosome"/>
</dbReference>
<dbReference type="InterPro" id="IPR050834">
    <property type="entry name" value="Glycosyltransf_2"/>
</dbReference>
<dbReference type="SUPFAM" id="SSF53448">
    <property type="entry name" value="Nucleotide-diphospho-sugar transferases"/>
    <property type="match status" value="1"/>
</dbReference>
<keyword evidence="3" id="KW-1185">Reference proteome</keyword>
<protein>
    <submittedName>
        <fullName evidence="2">Glycosyltransferase family 2 protein</fullName>
        <ecNumber evidence="2">2.4.-.-</ecNumber>
    </submittedName>
</protein>